<protein>
    <recommendedName>
        <fullName evidence="4 8">Glycylpeptide N-tetradecanoyltransferase</fullName>
        <ecNumber evidence="3 8">2.3.1.97</ecNumber>
    </recommendedName>
</protein>
<proteinExistence type="inferred from homology"/>
<evidence type="ECO:0000256" key="9">
    <source>
        <dbReference type="RuleBase" id="RU004178"/>
    </source>
</evidence>
<dbReference type="PANTHER" id="PTHR11377">
    <property type="entry name" value="N-MYRISTOYL TRANSFERASE"/>
    <property type="match status" value="1"/>
</dbReference>
<reference evidence="16" key="2">
    <citation type="journal article" date="2016" name="Genome Announc.">
        <title>Genome sequence of Ustilaginoidea virens IPU010, a rice pathogenic fungus causing false smut.</title>
        <authorList>
            <person name="Kumagai T."/>
            <person name="Ishii T."/>
            <person name="Terai G."/>
            <person name="Umemura M."/>
            <person name="Machida M."/>
            <person name="Asai K."/>
        </authorList>
    </citation>
    <scope>NUCLEOTIDE SEQUENCE [LARGE SCALE GENOMIC DNA]</scope>
    <source>
        <strain evidence="16">IPU010</strain>
    </source>
</reference>
<evidence type="ECO:0000313" key="16">
    <source>
        <dbReference type="Proteomes" id="UP000054053"/>
    </source>
</evidence>
<feature type="region of interest" description="Disordered" evidence="10">
    <location>
        <begin position="32"/>
        <end position="62"/>
    </location>
</feature>
<dbReference type="EMBL" id="BBTG02000043">
    <property type="protein sequence ID" value="GAO16059.1"/>
    <property type="molecule type" value="Genomic_DNA"/>
</dbReference>
<accession>A0A1B5KZH1</accession>
<dbReference type="Pfam" id="PF02799">
    <property type="entry name" value="NMT_C"/>
    <property type="match status" value="1"/>
</dbReference>
<feature type="domain" description="Glycylpeptide N-tetradecanoyltransferase C-terminal" evidence="12">
    <location>
        <begin position="330"/>
        <end position="539"/>
    </location>
</feature>
<dbReference type="OrthoDB" id="60315at2759"/>
<evidence type="ECO:0000313" key="15">
    <source>
        <dbReference type="Proteomes" id="UP000027002"/>
    </source>
</evidence>
<evidence type="ECO:0000256" key="2">
    <source>
        <dbReference type="ARBA" id="ARBA00009469"/>
    </source>
</evidence>
<evidence type="ECO:0000256" key="6">
    <source>
        <dbReference type="ARBA" id="ARBA00023315"/>
    </source>
</evidence>
<dbReference type="PANTHER" id="PTHR11377:SF5">
    <property type="entry name" value="GLYCYLPEPTIDE N-TETRADECANOYLTRANSFERASE"/>
    <property type="match status" value="1"/>
</dbReference>
<feature type="domain" description="Glycylpeptide N-tetradecanoyltransferase N-terminal" evidence="11">
    <location>
        <begin position="165"/>
        <end position="315"/>
    </location>
</feature>
<gene>
    <name evidence="14" type="ORF">UV8b_02289</name>
    <name evidence="13" type="ORF">UVI_02054040</name>
</gene>
<dbReference type="InterPro" id="IPR022676">
    <property type="entry name" value="NMT_N"/>
</dbReference>
<dbReference type="GO" id="GO:0005737">
    <property type="term" value="C:cytoplasm"/>
    <property type="evidence" value="ECO:0007669"/>
    <property type="project" value="TreeGrafter"/>
</dbReference>
<dbReference type="InterPro" id="IPR022677">
    <property type="entry name" value="NMT_C"/>
</dbReference>
<dbReference type="Pfam" id="PF01233">
    <property type="entry name" value="NMT"/>
    <property type="match status" value="1"/>
</dbReference>
<evidence type="ECO:0000256" key="7">
    <source>
        <dbReference type="ARBA" id="ARBA00048276"/>
    </source>
</evidence>
<dbReference type="InterPro" id="IPR016181">
    <property type="entry name" value="Acyl_CoA_acyltransferase"/>
</dbReference>
<evidence type="ECO:0000256" key="1">
    <source>
        <dbReference type="ARBA" id="ARBA00003900"/>
    </source>
</evidence>
<evidence type="ECO:0000256" key="10">
    <source>
        <dbReference type="SAM" id="MobiDB-lite"/>
    </source>
</evidence>
<keyword evidence="15" id="KW-1185">Reference proteome</keyword>
<dbReference type="AlphaFoldDB" id="A0A1B5KZH1"/>
<comment type="catalytic activity">
    <reaction evidence="7 8">
        <text>N-terminal glycyl-[protein] + tetradecanoyl-CoA = N-tetradecanoylglycyl-[protein] + CoA + H(+)</text>
        <dbReference type="Rhea" id="RHEA:15521"/>
        <dbReference type="Rhea" id="RHEA-COMP:12666"/>
        <dbReference type="Rhea" id="RHEA-COMP:12667"/>
        <dbReference type="ChEBI" id="CHEBI:15378"/>
        <dbReference type="ChEBI" id="CHEBI:57287"/>
        <dbReference type="ChEBI" id="CHEBI:57385"/>
        <dbReference type="ChEBI" id="CHEBI:64723"/>
        <dbReference type="ChEBI" id="CHEBI:133050"/>
        <dbReference type="EC" id="2.3.1.97"/>
    </reaction>
</comment>
<dbReference type="Proteomes" id="UP000027002">
    <property type="component" value="Chromosome 2"/>
</dbReference>
<dbReference type="GO" id="GO:0004379">
    <property type="term" value="F:glycylpeptide N-tetradecanoyltransferase activity"/>
    <property type="evidence" value="ECO:0007669"/>
    <property type="project" value="UniProtKB-EC"/>
</dbReference>
<name>A0A1B5KZH1_USTVR</name>
<evidence type="ECO:0000313" key="13">
    <source>
        <dbReference type="EMBL" id="GAO16059.1"/>
    </source>
</evidence>
<reference evidence="14" key="3">
    <citation type="submission" date="2020-03" db="EMBL/GenBank/DDBJ databases">
        <title>A mixture of massive structural variations and highly conserved coding sequences in Ustilaginoidea virens genome.</title>
        <authorList>
            <person name="Zhang K."/>
            <person name="Zhao Z."/>
            <person name="Zhang Z."/>
            <person name="Li Y."/>
            <person name="Hsiang T."/>
            <person name="Sun W."/>
        </authorList>
    </citation>
    <scope>NUCLEOTIDE SEQUENCE</scope>
    <source>
        <strain evidence="14">UV-8b</strain>
    </source>
</reference>
<comment type="similarity">
    <text evidence="2 9">Belongs to the NMT family.</text>
</comment>
<reference evidence="13" key="1">
    <citation type="journal article" date="2016" name="Genome Announc.">
        <title>Genome Sequence of Ustilaginoidea virens IPU010, a Rice Pathogenic Fungus Causing False Smut.</title>
        <authorList>
            <person name="Kumagai T."/>
            <person name="Ishii T."/>
            <person name="Terai G."/>
            <person name="Umemura M."/>
            <person name="Machida M."/>
            <person name="Asai K."/>
        </authorList>
    </citation>
    <scope>NUCLEOTIDE SEQUENCE [LARGE SCALE GENOMIC DNA]</scope>
    <source>
        <strain evidence="13">IPU010</strain>
    </source>
</reference>
<organism evidence="13 16">
    <name type="scientific">Ustilaginoidea virens</name>
    <name type="common">Rice false smut fungus</name>
    <name type="synonym">Villosiclava virens</name>
    <dbReference type="NCBI Taxonomy" id="1159556"/>
    <lineage>
        <taxon>Eukaryota</taxon>
        <taxon>Fungi</taxon>
        <taxon>Dikarya</taxon>
        <taxon>Ascomycota</taxon>
        <taxon>Pezizomycotina</taxon>
        <taxon>Sordariomycetes</taxon>
        <taxon>Hypocreomycetidae</taxon>
        <taxon>Hypocreales</taxon>
        <taxon>Clavicipitaceae</taxon>
        <taxon>Ustilaginoidea</taxon>
    </lineage>
</organism>
<dbReference type="SUPFAM" id="SSF55729">
    <property type="entry name" value="Acyl-CoA N-acyltransferases (Nat)"/>
    <property type="match status" value="2"/>
</dbReference>
<evidence type="ECO:0000313" key="14">
    <source>
        <dbReference type="EMBL" id="QUC18048.1"/>
    </source>
</evidence>
<dbReference type="Gene3D" id="3.40.630.30">
    <property type="match status" value="2"/>
</dbReference>
<dbReference type="InterPro" id="IPR000903">
    <property type="entry name" value="NMT"/>
</dbReference>
<evidence type="ECO:0000256" key="3">
    <source>
        <dbReference type="ARBA" id="ARBA00012923"/>
    </source>
</evidence>
<dbReference type="EMBL" id="CP072754">
    <property type="protein sequence ID" value="QUC18048.1"/>
    <property type="molecule type" value="Genomic_DNA"/>
</dbReference>
<feature type="region of interest" description="Disordered" evidence="10">
    <location>
        <begin position="117"/>
        <end position="136"/>
    </location>
</feature>
<dbReference type="Proteomes" id="UP000054053">
    <property type="component" value="Unassembled WGS sequence"/>
</dbReference>
<dbReference type="EC" id="2.3.1.97" evidence="3 8"/>
<evidence type="ECO:0000259" key="12">
    <source>
        <dbReference type="Pfam" id="PF02799"/>
    </source>
</evidence>
<keyword evidence="5 8" id="KW-0808">Transferase</keyword>
<evidence type="ECO:0000256" key="5">
    <source>
        <dbReference type="ARBA" id="ARBA00022679"/>
    </source>
</evidence>
<comment type="function">
    <text evidence="1 8">Adds a myristoyl group to the N-terminal glycine residue of certain cellular proteins.</text>
</comment>
<dbReference type="GeneID" id="66063067"/>
<keyword evidence="6 8" id="KW-0012">Acyltransferase</keyword>
<dbReference type="RefSeq" id="XP_042995721.1">
    <property type="nucleotide sequence ID" value="XM_043139787.1"/>
</dbReference>
<evidence type="ECO:0000259" key="11">
    <source>
        <dbReference type="Pfam" id="PF01233"/>
    </source>
</evidence>
<evidence type="ECO:0000256" key="4">
    <source>
        <dbReference type="ARBA" id="ARBA00022240"/>
    </source>
</evidence>
<dbReference type="KEGG" id="uvi:66063067"/>
<evidence type="ECO:0000256" key="8">
    <source>
        <dbReference type="RuleBase" id="RU000586"/>
    </source>
</evidence>
<sequence>MPVLPRSSFSCPSRTSVVEPAIPVCYVSPTTTTMSSTPLQHKQAAAEPDPDSRISQVDQGTTATTTALKSAKHQPAATHGAVTRPNVGEFVTLRADAVNAPTRPPLEQAVEMLRGASVSDDPGNAAANGRSGKDKAHRFWQTQPVPGLEETGQAVQDGPLTVETVVTKERQPLIPGFEWVNVDVADDDEAKDLCALLDGHYVEDHKGVFRFNYSVEVLRWIMTAPGWQQKYHIGVRASQSRKLVAFISATPAKIRVRNASFVTSQVNLLCVHKKLRGKRLAPVLIKEVSRISLLANIWQGVYTASILLPRPVSTCRYYHRVINWPKMHGCGFVPLPTGSTPQYETRRFALPSATATPGLREMRTEDVHAVLDLLARYLARFQIAPEFTAEQAKHWFTPSKASTQAVWSYVVENSNKEITDFFSFFCIEVAVTGTNNVLRVAHLFYYATEAGLSKPVDVSALKVRTNALINDALVLARDAKMDMFNALSLMDNALFLDDQLFQPGDAQLHYYLFNYRTGDIASGMAGDRLDKENLSGIGLILP</sequence>